<organism evidence="2">
    <name type="scientific">marine metagenome</name>
    <dbReference type="NCBI Taxonomy" id="408172"/>
    <lineage>
        <taxon>unclassified sequences</taxon>
        <taxon>metagenomes</taxon>
        <taxon>ecological metagenomes</taxon>
    </lineage>
</organism>
<reference evidence="2" key="1">
    <citation type="submission" date="2018-05" db="EMBL/GenBank/DDBJ databases">
        <authorList>
            <person name="Lanie J.A."/>
            <person name="Ng W.-L."/>
            <person name="Kazmierczak K.M."/>
            <person name="Andrzejewski T.M."/>
            <person name="Davidsen T.M."/>
            <person name="Wayne K.J."/>
            <person name="Tettelin H."/>
            <person name="Glass J.I."/>
            <person name="Rusch D."/>
            <person name="Podicherti R."/>
            <person name="Tsui H.-C.T."/>
            <person name="Winkler M.E."/>
        </authorList>
    </citation>
    <scope>NUCLEOTIDE SEQUENCE</scope>
</reference>
<dbReference type="Pfam" id="PF11794">
    <property type="entry name" value="HpaB_N"/>
    <property type="match status" value="1"/>
</dbReference>
<dbReference type="InterPro" id="IPR046373">
    <property type="entry name" value="Acyl-CoA_Oxase/DH_mid-dom_sf"/>
</dbReference>
<dbReference type="GO" id="GO:0016627">
    <property type="term" value="F:oxidoreductase activity, acting on the CH-CH group of donors"/>
    <property type="evidence" value="ECO:0007669"/>
    <property type="project" value="InterPro"/>
</dbReference>
<dbReference type="InterPro" id="IPR024674">
    <property type="entry name" value="HpaB/PvcC/4-BUDH_N"/>
</dbReference>
<dbReference type="PANTHER" id="PTHR36117">
    <property type="entry name" value="4-HYDROXYPHENYLACETATE 3-MONOOXYGENASE-RELATED"/>
    <property type="match status" value="1"/>
</dbReference>
<dbReference type="InterPro" id="IPR009100">
    <property type="entry name" value="AcylCoA_DH/oxidase_NM_dom_sf"/>
</dbReference>
<feature type="domain" description="HpaB/PvcC/4-BUDH N-terminal" evidence="1">
    <location>
        <begin position="7"/>
        <end position="230"/>
    </location>
</feature>
<proteinExistence type="predicted"/>
<sequence length="231" mass="25768">MGLRDAEEYKAGLRDGRRIYSRGKIVDDVTTHPDLGIAVEHAALDFRLAEEEEHADLFTWRDLDGRVCSRYFKKPDSAEDLLNRREMIERSTRLGGGVVLLIKEIGTDALFALDVVTRQVDEAHSTDYGDRLAAFHEDCQERDLTLAVAQTDVKGDRSLLPSQQEHPDYYVHIVEEREDGIVVRGAKAHTTCAPYVDYLIVLPTRALGEGDGDYAVAFAVPVNAEGLKLIA</sequence>
<dbReference type="AlphaFoldDB" id="A0A383CDM8"/>
<dbReference type="EMBL" id="UINC01207882">
    <property type="protein sequence ID" value="SVE30173.1"/>
    <property type="molecule type" value="Genomic_DNA"/>
</dbReference>
<dbReference type="PANTHER" id="PTHR36117:SF3">
    <property type="entry name" value="4-HYDROXYPHENYLACETATE 3-MONOOXYGENASE-RELATED"/>
    <property type="match status" value="1"/>
</dbReference>
<protein>
    <recommendedName>
        <fullName evidence="1">HpaB/PvcC/4-BUDH N-terminal domain-containing protein</fullName>
    </recommendedName>
</protein>
<evidence type="ECO:0000313" key="2">
    <source>
        <dbReference type="EMBL" id="SVE30173.1"/>
    </source>
</evidence>
<dbReference type="SUPFAM" id="SSF56645">
    <property type="entry name" value="Acyl-CoA dehydrogenase NM domain-like"/>
    <property type="match status" value="1"/>
</dbReference>
<dbReference type="Gene3D" id="2.40.110.10">
    <property type="entry name" value="Butyryl-CoA Dehydrogenase, subunit A, domain 2"/>
    <property type="match status" value="1"/>
</dbReference>
<accession>A0A383CDM8</accession>
<name>A0A383CDM8_9ZZZZ</name>
<dbReference type="InterPro" id="IPR004925">
    <property type="entry name" value="HpaB/PvcC/4-BUDH"/>
</dbReference>
<dbReference type="Gene3D" id="1.10.3140.10">
    <property type="entry name" value="4-hydroxybutyryl-coa dehydratase, domain 1"/>
    <property type="match status" value="1"/>
</dbReference>
<gene>
    <name evidence="2" type="ORF">METZ01_LOCUS483027</name>
</gene>
<feature type="non-terminal residue" evidence="2">
    <location>
        <position position="231"/>
    </location>
</feature>
<evidence type="ECO:0000259" key="1">
    <source>
        <dbReference type="Pfam" id="PF11794"/>
    </source>
</evidence>